<feature type="region of interest" description="Disordered" evidence="4">
    <location>
        <begin position="217"/>
        <end position="249"/>
    </location>
</feature>
<keyword evidence="1" id="KW-0479">Metal-binding</keyword>
<feature type="non-terminal residue" evidence="6">
    <location>
        <position position="708"/>
    </location>
</feature>
<evidence type="ECO:0000313" key="7">
    <source>
        <dbReference type="Proteomes" id="UP000838878"/>
    </source>
</evidence>
<dbReference type="InterPro" id="IPR019786">
    <property type="entry name" value="Zinc_finger_PHD-type_CS"/>
</dbReference>
<dbReference type="InterPro" id="IPR011011">
    <property type="entry name" value="Znf_FYVE_PHD"/>
</dbReference>
<dbReference type="SUPFAM" id="SSF57903">
    <property type="entry name" value="FYVE/PHD zinc finger"/>
    <property type="match status" value="1"/>
</dbReference>
<dbReference type="CDD" id="cd15489">
    <property type="entry name" value="PHD_SF"/>
    <property type="match status" value="1"/>
</dbReference>
<evidence type="ECO:0000259" key="5">
    <source>
        <dbReference type="Pfam" id="PF00583"/>
    </source>
</evidence>
<keyword evidence="7" id="KW-1185">Reference proteome</keyword>
<dbReference type="Gene3D" id="3.90.980.20">
    <property type="match status" value="1"/>
</dbReference>
<dbReference type="OrthoDB" id="4080456at2759"/>
<reference evidence="6" key="1">
    <citation type="submission" date="2021-12" db="EMBL/GenBank/DDBJ databases">
        <authorList>
            <person name="Martin H S."/>
        </authorList>
    </citation>
    <scope>NUCLEOTIDE SEQUENCE</scope>
</reference>
<organism evidence="6 7">
    <name type="scientific">Brenthis ino</name>
    <name type="common">lesser marbled fritillary</name>
    <dbReference type="NCBI Taxonomy" id="405034"/>
    <lineage>
        <taxon>Eukaryota</taxon>
        <taxon>Metazoa</taxon>
        <taxon>Ecdysozoa</taxon>
        <taxon>Arthropoda</taxon>
        <taxon>Hexapoda</taxon>
        <taxon>Insecta</taxon>
        <taxon>Pterygota</taxon>
        <taxon>Neoptera</taxon>
        <taxon>Endopterygota</taxon>
        <taxon>Lepidoptera</taxon>
        <taxon>Glossata</taxon>
        <taxon>Ditrysia</taxon>
        <taxon>Papilionoidea</taxon>
        <taxon>Nymphalidae</taxon>
        <taxon>Heliconiinae</taxon>
        <taxon>Argynnini</taxon>
        <taxon>Brenthis</taxon>
    </lineage>
</organism>
<evidence type="ECO:0000256" key="2">
    <source>
        <dbReference type="ARBA" id="ARBA00022771"/>
    </source>
</evidence>
<keyword evidence="2" id="KW-0863">Zinc-finger</keyword>
<dbReference type="GO" id="GO:0008270">
    <property type="term" value="F:zinc ion binding"/>
    <property type="evidence" value="ECO:0007669"/>
    <property type="project" value="UniProtKB-KW"/>
</dbReference>
<evidence type="ECO:0000256" key="3">
    <source>
        <dbReference type="ARBA" id="ARBA00022833"/>
    </source>
</evidence>
<dbReference type="AlphaFoldDB" id="A0A8J9Y9V6"/>
<dbReference type="EMBL" id="OV170224">
    <property type="protein sequence ID" value="CAH0724479.1"/>
    <property type="molecule type" value="Genomic_DNA"/>
</dbReference>
<dbReference type="InterPro" id="IPR016181">
    <property type="entry name" value="Acyl_CoA_acyltransferase"/>
</dbReference>
<dbReference type="PROSITE" id="PS01359">
    <property type="entry name" value="ZF_PHD_1"/>
    <property type="match status" value="1"/>
</dbReference>
<sequence length="708" mass="81545">MSTTCKYCSEPENKQDRPGLVCDTCTCFVHLSCLKRPGTPGDFACDVFFDFTCADCSQNSEEVLRRNKFPWVNCLLLTLHHLSKHMQGISNNGFFHYKMHICYFVDRYWVQLFGNRFKQKKNWMGTIAGALSVYNNLFFRSGSTILKETGWWQLQHNFSPAVASHILHELSQDKLTQKKRRHLFSCDQSLFKSIVTKMGYQDYLNNNPEVTIAQTTPQAIEEMPSKKRRLDTDEQSRASTSSVSEPFDADLRQYMEDNFERDLTNNLTYVTARDNFADVDSIFSEFSVTQNNEASDDVVKESDSSSLHSHKLHYDSDSLSSHNHTEFQSDDEKSRDVKKAESKPKKPEEKPVVRTHSLFSTLPNSTDTMPWLEKESTEDTLELVSMTEYEEVQLLKNIENLIPKVKEASKKAELYQLKAKLSLRRLKRHNHLPMFDLDKTVKLLGGYVTEDPRVIMNAERILDRFQRSYLIDNLCGTISNTNLGTLLLSHIEPTTFRSAYSGTVLKPFIRRDTTSTPTWLKLTDELLRKTNRHIKDYEPPPRASIDYSYIRPQHIAAINNLCAQFFWPGIDVSEALQYPEFSCVVSYRRVVVAFALLVPDAGAGDSYVSFVLTRPEWRRARIASFMLYHLLQTCTDQDVTLHVSPTNPAIFLYQKFGFKPIPTTAANLNEISQLRRRYYSAQVYAQTQVHSLFLSLSYSGGTTTRHDR</sequence>
<evidence type="ECO:0000313" key="6">
    <source>
        <dbReference type="EMBL" id="CAH0724479.1"/>
    </source>
</evidence>
<dbReference type="Proteomes" id="UP000838878">
    <property type="component" value="Chromosome 4"/>
</dbReference>
<evidence type="ECO:0000256" key="4">
    <source>
        <dbReference type="SAM" id="MobiDB-lite"/>
    </source>
</evidence>
<dbReference type="Gene3D" id="3.40.630.30">
    <property type="match status" value="1"/>
</dbReference>
<evidence type="ECO:0000256" key="1">
    <source>
        <dbReference type="ARBA" id="ARBA00022723"/>
    </source>
</evidence>
<feature type="domain" description="N-acetyltransferase" evidence="5">
    <location>
        <begin position="567"/>
        <end position="658"/>
    </location>
</feature>
<feature type="region of interest" description="Disordered" evidence="4">
    <location>
        <begin position="290"/>
        <end position="370"/>
    </location>
</feature>
<dbReference type="SUPFAM" id="SSF55729">
    <property type="entry name" value="Acyl-CoA N-acyltransferases (Nat)"/>
    <property type="match status" value="1"/>
</dbReference>
<feature type="compositionally biased region" description="Basic and acidic residues" evidence="4">
    <location>
        <begin position="323"/>
        <end position="352"/>
    </location>
</feature>
<protein>
    <recommendedName>
        <fullName evidence="5">N-acetyltransferase domain-containing protein</fullName>
    </recommendedName>
</protein>
<name>A0A8J9Y9V6_9NEOP</name>
<gene>
    <name evidence="6" type="ORF">BINO364_LOCUS10183</name>
</gene>
<feature type="compositionally biased region" description="Polar residues" evidence="4">
    <location>
        <begin position="357"/>
        <end position="368"/>
    </location>
</feature>
<accession>A0A8J9Y9V6</accession>
<dbReference type="InterPro" id="IPR000182">
    <property type="entry name" value="GNAT_dom"/>
</dbReference>
<dbReference type="Pfam" id="PF00583">
    <property type="entry name" value="Acetyltransf_1"/>
    <property type="match status" value="1"/>
</dbReference>
<dbReference type="GO" id="GO:0016747">
    <property type="term" value="F:acyltransferase activity, transferring groups other than amino-acyl groups"/>
    <property type="evidence" value="ECO:0007669"/>
    <property type="project" value="InterPro"/>
</dbReference>
<dbReference type="CDD" id="cd04301">
    <property type="entry name" value="NAT_SF"/>
    <property type="match status" value="1"/>
</dbReference>
<keyword evidence="3" id="KW-0862">Zinc</keyword>
<proteinExistence type="predicted"/>